<dbReference type="GO" id="GO:0000271">
    <property type="term" value="P:polysaccharide biosynthetic process"/>
    <property type="evidence" value="ECO:0007669"/>
    <property type="project" value="InterPro"/>
</dbReference>
<comment type="caution">
    <text evidence="9">The sequence shown here is derived from an EMBL/GenBank/DDBJ whole genome shotgun (WGS) entry which is preliminary data.</text>
</comment>
<sequence length="142" mass="15505">MHHAFRFAVVGVVNTGVYYGTYLLLSTVSHYLVAHLVAILVAMVGSFLLNCYWTFRTRPTWRKLALFPLTNATNYVMTTVGVVVLVEWVAVDERLAPLIAAVAAIPVTFLLSRRLLTGRPATAPGRDAEPGADAPTPRGVPR</sequence>
<feature type="transmembrane region" description="Helical" evidence="7">
    <location>
        <begin position="95"/>
        <end position="112"/>
    </location>
</feature>
<evidence type="ECO:0000256" key="1">
    <source>
        <dbReference type="ARBA" id="ARBA00004141"/>
    </source>
</evidence>
<name>A0A6L9VZV3_9ACTN</name>
<keyword evidence="5 7" id="KW-0472">Membrane</keyword>
<feature type="transmembrane region" description="Helical" evidence="7">
    <location>
        <begin position="31"/>
        <end position="53"/>
    </location>
</feature>
<organism evidence="9 10">
    <name type="scientific">Blastococcus saxobsidens</name>
    <dbReference type="NCBI Taxonomy" id="138336"/>
    <lineage>
        <taxon>Bacteria</taxon>
        <taxon>Bacillati</taxon>
        <taxon>Actinomycetota</taxon>
        <taxon>Actinomycetes</taxon>
        <taxon>Geodermatophilales</taxon>
        <taxon>Geodermatophilaceae</taxon>
        <taxon>Blastococcus</taxon>
    </lineage>
</organism>
<dbReference type="PANTHER" id="PTHR38459:SF1">
    <property type="entry name" value="PROPHAGE BACTOPRENOL-LINKED GLUCOSE TRANSLOCASE HOMOLOG"/>
    <property type="match status" value="1"/>
</dbReference>
<evidence type="ECO:0000256" key="4">
    <source>
        <dbReference type="ARBA" id="ARBA00022989"/>
    </source>
</evidence>
<evidence type="ECO:0000256" key="7">
    <source>
        <dbReference type="SAM" id="Phobius"/>
    </source>
</evidence>
<dbReference type="Pfam" id="PF04138">
    <property type="entry name" value="GtrA_DPMS_TM"/>
    <property type="match status" value="1"/>
</dbReference>
<feature type="region of interest" description="Disordered" evidence="6">
    <location>
        <begin position="121"/>
        <end position="142"/>
    </location>
</feature>
<evidence type="ECO:0000256" key="2">
    <source>
        <dbReference type="ARBA" id="ARBA00009399"/>
    </source>
</evidence>
<protein>
    <submittedName>
        <fullName evidence="9">GtrA family protein</fullName>
    </submittedName>
</protein>
<dbReference type="EMBL" id="JAAGWG010000007">
    <property type="protein sequence ID" value="NEK85365.1"/>
    <property type="molecule type" value="Genomic_DNA"/>
</dbReference>
<keyword evidence="3 7" id="KW-0812">Transmembrane</keyword>
<gene>
    <name evidence="9" type="ORF">GCU60_06255</name>
</gene>
<comment type="subcellular location">
    <subcellularLocation>
        <location evidence="1">Membrane</location>
        <topology evidence="1">Multi-pass membrane protein</topology>
    </subcellularLocation>
</comment>
<dbReference type="InterPro" id="IPR007267">
    <property type="entry name" value="GtrA_DPMS_TM"/>
</dbReference>
<comment type="similarity">
    <text evidence="2">Belongs to the GtrA family.</text>
</comment>
<dbReference type="Proteomes" id="UP000479241">
    <property type="component" value="Unassembled WGS sequence"/>
</dbReference>
<dbReference type="AlphaFoldDB" id="A0A6L9VZV3"/>
<dbReference type="GO" id="GO:0005886">
    <property type="term" value="C:plasma membrane"/>
    <property type="evidence" value="ECO:0007669"/>
    <property type="project" value="TreeGrafter"/>
</dbReference>
<feature type="transmembrane region" description="Helical" evidence="7">
    <location>
        <begin position="7"/>
        <end position="25"/>
    </location>
</feature>
<evidence type="ECO:0000259" key="8">
    <source>
        <dbReference type="Pfam" id="PF04138"/>
    </source>
</evidence>
<evidence type="ECO:0000313" key="9">
    <source>
        <dbReference type="EMBL" id="NEK85365.1"/>
    </source>
</evidence>
<reference evidence="9 10" key="1">
    <citation type="submission" date="2019-12" db="EMBL/GenBank/DDBJ databases">
        <title>the WGS of Blastococcus saxobsidens 67B17.</title>
        <authorList>
            <person name="Jiang Z."/>
        </authorList>
    </citation>
    <scope>NUCLEOTIDE SEQUENCE [LARGE SCALE GENOMIC DNA]</scope>
    <source>
        <strain evidence="9 10">67B17</strain>
    </source>
</reference>
<evidence type="ECO:0000313" key="10">
    <source>
        <dbReference type="Proteomes" id="UP000479241"/>
    </source>
</evidence>
<feature type="transmembrane region" description="Helical" evidence="7">
    <location>
        <begin position="65"/>
        <end position="89"/>
    </location>
</feature>
<dbReference type="InterPro" id="IPR051401">
    <property type="entry name" value="GtrA_CellWall_Glycosyl"/>
</dbReference>
<dbReference type="PANTHER" id="PTHR38459">
    <property type="entry name" value="PROPHAGE BACTOPRENOL-LINKED GLUCOSE TRANSLOCASE HOMOLOG"/>
    <property type="match status" value="1"/>
</dbReference>
<feature type="domain" description="GtrA/DPMS transmembrane" evidence="8">
    <location>
        <begin position="6"/>
        <end position="115"/>
    </location>
</feature>
<proteinExistence type="inferred from homology"/>
<evidence type="ECO:0000256" key="3">
    <source>
        <dbReference type="ARBA" id="ARBA00022692"/>
    </source>
</evidence>
<evidence type="ECO:0000256" key="5">
    <source>
        <dbReference type="ARBA" id="ARBA00023136"/>
    </source>
</evidence>
<accession>A0A6L9VZV3</accession>
<keyword evidence="4 7" id="KW-1133">Transmembrane helix</keyword>
<evidence type="ECO:0000256" key="6">
    <source>
        <dbReference type="SAM" id="MobiDB-lite"/>
    </source>
</evidence>